<accession>A0AAU9IXC8</accession>
<feature type="region of interest" description="Disordered" evidence="1">
    <location>
        <begin position="107"/>
        <end position="126"/>
    </location>
</feature>
<dbReference type="CDD" id="cd06093">
    <property type="entry name" value="PX_domain"/>
    <property type="match status" value="1"/>
</dbReference>
<dbReference type="SUPFAM" id="SSF64268">
    <property type="entry name" value="PX domain"/>
    <property type="match status" value="1"/>
</dbReference>
<sequence length="233" mass="27332">MPYSISIPEFDKQSDYVDYIFLVVDPQTGESWNFKRRYSVLRKISESLKKFSKDAQFPGKKVFGNKNSNFLEQRRNDLQRYFQELVKNPSIYSSPIFQEFMKPSDRKVLNDSKNSQSQRNKPKKSAQEIEQQIGLLCSKIAEETSNKFLDLGAQPNPVEDEDAEKRVSEYFKSANNFRFSYTLEMPEGQNINQTQIARPVGDFRQMIDRLFVEIIQVAEEKQQLESLVLRLDR</sequence>
<dbReference type="PANTHER" id="PTHR22775">
    <property type="entry name" value="SORTING NEXIN"/>
    <property type="match status" value="1"/>
</dbReference>
<feature type="domain" description="PX" evidence="2">
    <location>
        <begin position="1"/>
        <end position="108"/>
    </location>
</feature>
<dbReference type="GO" id="GO:0035091">
    <property type="term" value="F:phosphatidylinositol binding"/>
    <property type="evidence" value="ECO:0007669"/>
    <property type="project" value="InterPro"/>
</dbReference>
<dbReference type="Proteomes" id="UP001162131">
    <property type="component" value="Unassembled WGS sequence"/>
</dbReference>
<name>A0AAU9IXC8_9CILI</name>
<dbReference type="InterPro" id="IPR036871">
    <property type="entry name" value="PX_dom_sf"/>
</dbReference>
<comment type="caution">
    <text evidence="3">The sequence shown here is derived from an EMBL/GenBank/DDBJ whole genome shotgun (WGS) entry which is preliminary data.</text>
</comment>
<organism evidence="3 4">
    <name type="scientific">Blepharisma stoltei</name>
    <dbReference type="NCBI Taxonomy" id="1481888"/>
    <lineage>
        <taxon>Eukaryota</taxon>
        <taxon>Sar</taxon>
        <taxon>Alveolata</taxon>
        <taxon>Ciliophora</taxon>
        <taxon>Postciliodesmatophora</taxon>
        <taxon>Heterotrichea</taxon>
        <taxon>Heterotrichida</taxon>
        <taxon>Blepharismidae</taxon>
        <taxon>Blepharisma</taxon>
    </lineage>
</organism>
<gene>
    <name evidence="3" type="ORF">BSTOLATCC_MIC14644</name>
</gene>
<dbReference type="PANTHER" id="PTHR22775:SF3">
    <property type="entry name" value="SORTING NEXIN-13"/>
    <property type="match status" value="1"/>
</dbReference>
<dbReference type="EMBL" id="CAJZBQ010000014">
    <property type="protein sequence ID" value="CAG9315900.1"/>
    <property type="molecule type" value="Genomic_DNA"/>
</dbReference>
<dbReference type="InterPro" id="IPR001683">
    <property type="entry name" value="PX_dom"/>
</dbReference>
<proteinExistence type="predicted"/>
<evidence type="ECO:0000313" key="4">
    <source>
        <dbReference type="Proteomes" id="UP001162131"/>
    </source>
</evidence>
<evidence type="ECO:0000259" key="2">
    <source>
        <dbReference type="PROSITE" id="PS50195"/>
    </source>
</evidence>
<dbReference type="Gene3D" id="3.30.1520.10">
    <property type="entry name" value="Phox-like domain"/>
    <property type="match status" value="1"/>
</dbReference>
<reference evidence="3" key="1">
    <citation type="submission" date="2021-09" db="EMBL/GenBank/DDBJ databases">
        <authorList>
            <consortium name="AG Swart"/>
            <person name="Singh M."/>
            <person name="Singh A."/>
            <person name="Seah K."/>
            <person name="Emmerich C."/>
        </authorList>
    </citation>
    <scope>NUCLEOTIDE SEQUENCE</scope>
    <source>
        <strain evidence="3">ATCC30299</strain>
    </source>
</reference>
<dbReference type="SMART" id="SM00312">
    <property type="entry name" value="PX"/>
    <property type="match status" value="1"/>
</dbReference>
<keyword evidence="4" id="KW-1185">Reference proteome</keyword>
<evidence type="ECO:0000256" key="1">
    <source>
        <dbReference type="SAM" id="MobiDB-lite"/>
    </source>
</evidence>
<dbReference type="PROSITE" id="PS50195">
    <property type="entry name" value="PX"/>
    <property type="match status" value="1"/>
</dbReference>
<dbReference type="AlphaFoldDB" id="A0AAU9IXC8"/>
<evidence type="ECO:0000313" key="3">
    <source>
        <dbReference type="EMBL" id="CAG9315900.1"/>
    </source>
</evidence>
<protein>
    <recommendedName>
        <fullName evidence="2">PX domain-containing protein</fullName>
    </recommendedName>
</protein>
<dbReference type="Pfam" id="PF00787">
    <property type="entry name" value="PX"/>
    <property type="match status" value="1"/>
</dbReference>